<dbReference type="InterPro" id="IPR036388">
    <property type="entry name" value="WH-like_DNA-bd_sf"/>
</dbReference>
<dbReference type="CDD" id="cd07377">
    <property type="entry name" value="WHTH_GntR"/>
    <property type="match status" value="1"/>
</dbReference>
<evidence type="ECO:0000256" key="1">
    <source>
        <dbReference type="ARBA" id="ARBA00023015"/>
    </source>
</evidence>
<dbReference type="SUPFAM" id="SSF48008">
    <property type="entry name" value="GntR ligand-binding domain-like"/>
    <property type="match status" value="1"/>
</dbReference>
<dbReference type="Gene3D" id="1.20.120.530">
    <property type="entry name" value="GntR ligand-binding domain-like"/>
    <property type="match status" value="1"/>
</dbReference>
<reference evidence="5 7" key="1">
    <citation type="submission" date="2024-01" db="EMBL/GenBank/DDBJ databases">
        <title>Seven novel Bacillus-like species.</title>
        <authorList>
            <person name="Liu G."/>
        </authorList>
    </citation>
    <scope>NUCLEOTIDE SEQUENCE [LARGE SCALE GENOMIC DNA]</scope>
    <source>
        <strain evidence="5 7">FJAT-53711</strain>
    </source>
</reference>
<dbReference type="Pfam" id="PF00392">
    <property type="entry name" value="GntR"/>
    <property type="match status" value="1"/>
</dbReference>
<dbReference type="PROSITE" id="PS50949">
    <property type="entry name" value="HTH_GNTR"/>
    <property type="match status" value="1"/>
</dbReference>
<evidence type="ECO:0000313" key="5">
    <source>
        <dbReference type="EMBL" id="MEI4828979.1"/>
    </source>
</evidence>
<dbReference type="SMART" id="SM00895">
    <property type="entry name" value="FCD"/>
    <property type="match status" value="1"/>
</dbReference>
<keyword evidence="3" id="KW-0804">Transcription</keyword>
<feature type="domain" description="HTH gntR-type" evidence="4">
    <location>
        <begin position="9"/>
        <end position="76"/>
    </location>
</feature>
<dbReference type="Gene3D" id="1.10.10.10">
    <property type="entry name" value="Winged helix-like DNA-binding domain superfamily/Winged helix DNA-binding domain"/>
    <property type="match status" value="1"/>
</dbReference>
<evidence type="ECO:0000313" key="7">
    <source>
        <dbReference type="Proteomes" id="UP001367922"/>
    </source>
</evidence>
<evidence type="ECO:0000256" key="3">
    <source>
        <dbReference type="ARBA" id="ARBA00023163"/>
    </source>
</evidence>
<keyword evidence="2" id="KW-0238">DNA-binding</keyword>
<accession>A0ABU8FSQ5</accession>
<dbReference type="SMART" id="SM00345">
    <property type="entry name" value="HTH_GNTR"/>
    <property type="match status" value="1"/>
</dbReference>
<evidence type="ECO:0000256" key="2">
    <source>
        <dbReference type="ARBA" id="ARBA00023125"/>
    </source>
</evidence>
<dbReference type="InterPro" id="IPR008920">
    <property type="entry name" value="TF_FadR/GntR_C"/>
</dbReference>
<keyword evidence="7" id="KW-1185">Reference proteome</keyword>
<dbReference type="PANTHER" id="PTHR43537">
    <property type="entry name" value="TRANSCRIPTIONAL REGULATOR, GNTR FAMILY"/>
    <property type="match status" value="1"/>
</dbReference>
<proteinExistence type="predicted"/>
<dbReference type="Pfam" id="PF07729">
    <property type="entry name" value="FCD"/>
    <property type="match status" value="1"/>
</dbReference>
<evidence type="ECO:0000313" key="6">
    <source>
        <dbReference type="EMBL" id="MEI4830938.1"/>
    </source>
</evidence>
<keyword evidence="1" id="KW-0805">Transcription regulation</keyword>
<dbReference type="EMBL" id="JBAWSV010000001">
    <property type="protein sequence ID" value="MEI4828979.1"/>
    <property type="molecule type" value="Genomic_DNA"/>
</dbReference>
<dbReference type="PANTHER" id="PTHR43537:SF24">
    <property type="entry name" value="GLUCONATE OPERON TRANSCRIPTIONAL REPRESSOR"/>
    <property type="match status" value="1"/>
</dbReference>
<organism evidence="5 7">
    <name type="scientific">Bacillus yunxiaonensis</name>
    <dbReference type="NCBI Taxonomy" id="3127665"/>
    <lineage>
        <taxon>Bacteria</taxon>
        <taxon>Bacillati</taxon>
        <taxon>Bacillota</taxon>
        <taxon>Bacilli</taxon>
        <taxon>Bacillales</taxon>
        <taxon>Bacillaceae</taxon>
        <taxon>Bacillus</taxon>
    </lineage>
</organism>
<protein>
    <submittedName>
        <fullName evidence="5">GntR family transcriptional regulator</fullName>
    </submittedName>
</protein>
<gene>
    <name evidence="5" type="ORF">WAX78_05890</name>
    <name evidence="6" type="ORF">WAX78_15930</name>
</gene>
<dbReference type="EMBL" id="JBAWSV010000005">
    <property type="protein sequence ID" value="MEI4830938.1"/>
    <property type="molecule type" value="Genomic_DNA"/>
</dbReference>
<sequence>MSQQSIQKANMEELVYTKIKLSIYNRFIRPGSQLVEAAIAKKLNVSRTPVRAAIKKLEHEGYVQVIPNRGAFVIKPTAEEMKDAYSVRLLLEKQAAGLAAERIRKEDIEKLYKLIDEEKRTFDHRDTDGYYKMNDSFHFIIAEASQNKLLLEYVKDIVSRTTIYVVLFDPLDTLKINPSIEEHLAIVKALESRNKLEAEQAMEKHLTSVIAGLKLEDSGLQDDILFL</sequence>
<dbReference type="SUPFAM" id="SSF46785">
    <property type="entry name" value="Winged helix' DNA-binding domain"/>
    <property type="match status" value="1"/>
</dbReference>
<name>A0ABU8FSQ5_9BACI</name>
<dbReference type="InterPro" id="IPR000524">
    <property type="entry name" value="Tscrpt_reg_HTH_GntR"/>
</dbReference>
<dbReference type="RefSeq" id="WP_336481317.1">
    <property type="nucleotide sequence ID" value="NZ_JBAWSV010000001.1"/>
</dbReference>
<comment type="caution">
    <text evidence="5">The sequence shown here is derived from an EMBL/GenBank/DDBJ whole genome shotgun (WGS) entry which is preliminary data.</text>
</comment>
<evidence type="ECO:0000259" key="4">
    <source>
        <dbReference type="PROSITE" id="PS50949"/>
    </source>
</evidence>
<dbReference type="InterPro" id="IPR036390">
    <property type="entry name" value="WH_DNA-bd_sf"/>
</dbReference>
<dbReference type="Proteomes" id="UP001367922">
    <property type="component" value="Unassembled WGS sequence"/>
</dbReference>
<dbReference type="InterPro" id="IPR011711">
    <property type="entry name" value="GntR_C"/>
</dbReference>